<dbReference type="EMBL" id="KZ825858">
    <property type="protein sequence ID" value="PYH95139.1"/>
    <property type="molecule type" value="Genomic_DNA"/>
</dbReference>
<name>A0A319DCN0_9EURO</name>
<gene>
    <name evidence="1" type="ORF">BO71DRAFT_211062</name>
</gene>
<evidence type="ECO:0000313" key="2">
    <source>
        <dbReference type="Proteomes" id="UP000247810"/>
    </source>
</evidence>
<proteinExistence type="predicted"/>
<keyword evidence="2" id="KW-1185">Reference proteome</keyword>
<reference evidence="1 2" key="1">
    <citation type="submission" date="2018-02" db="EMBL/GenBank/DDBJ databases">
        <title>The genomes of Aspergillus section Nigri reveals drivers in fungal speciation.</title>
        <authorList>
            <consortium name="DOE Joint Genome Institute"/>
            <person name="Vesth T.C."/>
            <person name="Nybo J."/>
            <person name="Theobald S."/>
            <person name="Brandl J."/>
            <person name="Frisvad J.C."/>
            <person name="Nielsen K.F."/>
            <person name="Lyhne E.K."/>
            <person name="Kogle M.E."/>
            <person name="Kuo A."/>
            <person name="Riley R."/>
            <person name="Clum A."/>
            <person name="Nolan M."/>
            <person name="Lipzen A."/>
            <person name="Salamov A."/>
            <person name="Henrissat B."/>
            <person name="Wiebenga A."/>
            <person name="De vries R.P."/>
            <person name="Grigoriev I.V."/>
            <person name="Mortensen U.H."/>
            <person name="Andersen M.R."/>
            <person name="Baker S.E."/>
        </authorList>
    </citation>
    <scope>NUCLEOTIDE SEQUENCE [LARGE SCALE GENOMIC DNA]</scope>
    <source>
        <strain evidence="1 2">CBS 707.79</strain>
    </source>
</reference>
<evidence type="ECO:0000313" key="1">
    <source>
        <dbReference type="EMBL" id="PYH95139.1"/>
    </source>
</evidence>
<organism evidence="1 2">
    <name type="scientific">Aspergillus ellipticus CBS 707.79</name>
    <dbReference type="NCBI Taxonomy" id="1448320"/>
    <lineage>
        <taxon>Eukaryota</taxon>
        <taxon>Fungi</taxon>
        <taxon>Dikarya</taxon>
        <taxon>Ascomycota</taxon>
        <taxon>Pezizomycotina</taxon>
        <taxon>Eurotiomycetes</taxon>
        <taxon>Eurotiomycetidae</taxon>
        <taxon>Eurotiales</taxon>
        <taxon>Aspergillaceae</taxon>
        <taxon>Aspergillus</taxon>
        <taxon>Aspergillus subgen. Circumdati</taxon>
    </lineage>
</organism>
<sequence>MRGTPLTMCDWGLAPPSGRMLNLYVSLPATTNLRDASRCIPSRKSSVSAAQQWDPEGCGVLLSISVCFSCGL</sequence>
<protein>
    <submittedName>
        <fullName evidence="1">Uncharacterized protein</fullName>
    </submittedName>
</protein>
<accession>A0A319DCN0</accession>
<dbReference type="Proteomes" id="UP000247810">
    <property type="component" value="Unassembled WGS sequence"/>
</dbReference>
<dbReference type="VEuPathDB" id="FungiDB:BO71DRAFT_211062"/>
<dbReference type="AlphaFoldDB" id="A0A319DCN0"/>